<evidence type="ECO:0000313" key="7">
    <source>
        <dbReference type="EMBL" id="QDV43314.1"/>
    </source>
</evidence>
<keyword evidence="3 6" id="KW-0812">Transmembrane</keyword>
<dbReference type="GO" id="GO:0022857">
    <property type="term" value="F:transmembrane transporter activity"/>
    <property type="evidence" value="ECO:0007669"/>
    <property type="project" value="InterPro"/>
</dbReference>
<feature type="transmembrane region" description="Helical" evidence="6">
    <location>
        <begin position="291"/>
        <end position="309"/>
    </location>
</feature>
<dbReference type="AlphaFoldDB" id="A0A518HR50"/>
<feature type="transmembrane region" description="Helical" evidence="6">
    <location>
        <begin position="265"/>
        <end position="285"/>
    </location>
</feature>
<dbReference type="GO" id="GO:0005886">
    <property type="term" value="C:plasma membrane"/>
    <property type="evidence" value="ECO:0007669"/>
    <property type="project" value="UniProtKB-SubCell"/>
</dbReference>
<dbReference type="InterPro" id="IPR001851">
    <property type="entry name" value="ABC_transp_permease"/>
</dbReference>
<proteinExistence type="predicted"/>
<name>A0A518HR50_9BACT</name>
<comment type="subcellular location">
    <subcellularLocation>
        <location evidence="1">Cell membrane</location>
        <topology evidence="1">Multi-pass membrane protein</topology>
    </subcellularLocation>
</comment>
<evidence type="ECO:0000256" key="1">
    <source>
        <dbReference type="ARBA" id="ARBA00004651"/>
    </source>
</evidence>
<organism evidence="7 8">
    <name type="scientific">Stieleria neptunia</name>
    <dbReference type="NCBI Taxonomy" id="2527979"/>
    <lineage>
        <taxon>Bacteria</taxon>
        <taxon>Pseudomonadati</taxon>
        <taxon>Planctomycetota</taxon>
        <taxon>Planctomycetia</taxon>
        <taxon>Pirellulales</taxon>
        <taxon>Pirellulaceae</taxon>
        <taxon>Stieleria</taxon>
    </lineage>
</organism>
<protein>
    <submittedName>
        <fullName evidence="7">Ribose transport system permease protein RbsC</fullName>
    </submittedName>
</protein>
<dbReference type="PANTHER" id="PTHR32196">
    <property type="entry name" value="ABC TRANSPORTER PERMEASE PROTEIN YPHD-RELATED-RELATED"/>
    <property type="match status" value="1"/>
</dbReference>
<keyword evidence="8" id="KW-1185">Reference proteome</keyword>
<reference evidence="7 8" key="1">
    <citation type="submission" date="2019-03" db="EMBL/GenBank/DDBJ databases">
        <title>Deep-cultivation of Planctomycetes and their phenomic and genomic characterization uncovers novel biology.</title>
        <authorList>
            <person name="Wiegand S."/>
            <person name="Jogler M."/>
            <person name="Boedeker C."/>
            <person name="Pinto D."/>
            <person name="Vollmers J."/>
            <person name="Rivas-Marin E."/>
            <person name="Kohn T."/>
            <person name="Peeters S.H."/>
            <person name="Heuer A."/>
            <person name="Rast P."/>
            <person name="Oberbeckmann S."/>
            <person name="Bunk B."/>
            <person name="Jeske O."/>
            <person name="Meyerdierks A."/>
            <person name="Storesund J.E."/>
            <person name="Kallscheuer N."/>
            <person name="Luecker S."/>
            <person name="Lage O.M."/>
            <person name="Pohl T."/>
            <person name="Merkel B.J."/>
            <person name="Hornburger P."/>
            <person name="Mueller R.-W."/>
            <person name="Bruemmer F."/>
            <person name="Labrenz M."/>
            <person name="Spormann A.M."/>
            <person name="Op den Camp H."/>
            <person name="Overmann J."/>
            <person name="Amann R."/>
            <person name="Jetten M.S.M."/>
            <person name="Mascher T."/>
            <person name="Medema M.H."/>
            <person name="Devos D.P."/>
            <person name="Kaster A.-K."/>
            <person name="Ovreas L."/>
            <person name="Rohde M."/>
            <person name="Galperin M.Y."/>
            <person name="Jogler C."/>
        </authorList>
    </citation>
    <scope>NUCLEOTIDE SEQUENCE [LARGE SCALE GENOMIC DNA]</scope>
    <source>
        <strain evidence="7 8">Enr13</strain>
    </source>
</reference>
<keyword evidence="4 6" id="KW-1133">Transmembrane helix</keyword>
<dbReference type="Pfam" id="PF02653">
    <property type="entry name" value="BPD_transp_2"/>
    <property type="match status" value="1"/>
</dbReference>
<evidence type="ECO:0000256" key="2">
    <source>
        <dbReference type="ARBA" id="ARBA00022475"/>
    </source>
</evidence>
<feature type="transmembrane region" description="Helical" evidence="6">
    <location>
        <begin position="239"/>
        <end position="258"/>
    </location>
</feature>
<feature type="transmembrane region" description="Helical" evidence="6">
    <location>
        <begin position="94"/>
        <end position="118"/>
    </location>
</feature>
<evidence type="ECO:0000256" key="3">
    <source>
        <dbReference type="ARBA" id="ARBA00022692"/>
    </source>
</evidence>
<keyword evidence="2" id="KW-1003">Cell membrane</keyword>
<dbReference type="RefSeq" id="WP_145387377.1">
    <property type="nucleotide sequence ID" value="NZ_CP037423.1"/>
</dbReference>
<evidence type="ECO:0000256" key="5">
    <source>
        <dbReference type="ARBA" id="ARBA00023136"/>
    </source>
</evidence>
<accession>A0A518HR50</accession>
<sequence>MKQKLTQSFLQYAGLLGVLVLLIAVFSLSSKNFFQTQTLVTIANSNPDLIFVSVGMTLVLIVAGIDLSVGSLLALGSAVIGVLMVRHEWSLPAAFSVCLLVTGLCGLFNGFVSVWFSIPSFIVSLGMLEMARGGTKVITDSQTMYIGSRVEAFGEPLQGVPLSPAFLVAVMAVIAGQFLLTKTVFGRYCVAIGTNEEAVRMSGIRTAPITIAAFMILGLLCGLASLSQTSRLSSADPNAAIGLELSAIAACVIGGTSLMGGRGSVVASFIGVLIIAVLQSGLAQLGVEDAIKQLITGAVIITAVLLDALRVRWGKKSG</sequence>
<dbReference type="PANTHER" id="PTHR32196:SF72">
    <property type="entry name" value="RIBOSE IMPORT PERMEASE PROTEIN RBSC"/>
    <property type="match status" value="1"/>
</dbReference>
<dbReference type="CDD" id="cd06579">
    <property type="entry name" value="TM_PBP1_transp_AraH_like"/>
    <property type="match status" value="1"/>
</dbReference>
<evidence type="ECO:0000256" key="6">
    <source>
        <dbReference type="SAM" id="Phobius"/>
    </source>
</evidence>
<feature type="transmembrane region" description="Helical" evidence="6">
    <location>
        <begin position="12"/>
        <end position="29"/>
    </location>
</feature>
<gene>
    <name evidence="7" type="primary">rbsC_3</name>
    <name evidence="7" type="ORF">Enr13x_31690</name>
</gene>
<dbReference type="OrthoDB" id="9813906at2"/>
<evidence type="ECO:0000313" key="8">
    <source>
        <dbReference type="Proteomes" id="UP000319004"/>
    </source>
</evidence>
<keyword evidence="5 6" id="KW-0472">Membrane</keyword>
<evidence type="ECO:0000256" key="4">
    <source>
        <dbReference type="ARBA" id="ARBA00022989"/>
    </source>
</evidence>
<feature type="transmembrane region" description="Helical" evidence="6">
    <location>
        <begin position="49"/>
        <end position="82"/>
    </location>
</feature>
<feature type="transmembrane region" description="Helical" evidence="6">
    <location>
        <begin position="206"/>
        <end position="227"/>
    </location>
</feature>
<dbReference type="EMBL" id="CP037423">
    <property type="protein sequence ID" value="QDV43314.1"/>
    <property type="molecule type" value="Genomic_DNA"/>
</dbReference>
<dbReference type="KEGG" id="snep:Enr13x_31690"/>
<feature type="transmembrane region" description="Helical" evidence="6">
    <location>
        <begin position="165"/>
        <end position="185"/>
    </location>
</feature>
<dbReference type="Proteomes" id="UP000319004">
    <property type="component" value="Chromosome"/>
</dbReference>